<proteinExistence type="predicted"/>
<gene>
    <name evidence="3" type="ORF">PENDEC_c005G04654</name>
</gene>
<evidence type="ECO:0000259" key="2">
    <source>
        <dbReference type="Pfam" id="PF00487"/>
    </source>
</evidence>
<dbReference type="EMBL" id="MDYL01000005">
    <property type="protein sequence ID" value="OQD76104.1"/>
    <property type="molecule type" value="Genomic_DNA"/>
</dbReference>
<dbReference type="Proteomes" id="UP000191522">
    <property type="component" value="Unassembled WGS sequence"/>
</dbReference>
<feature type="domain" description="Fatty acid desaturase" evidence="2">
    <location>
        <begin position="130"/>
        <end position="408"/>
    </location>
</feature>
<dbReference type="AlphaFoldDB" id="A0A1V6PGG4"/>
<feature type="transmembrane region" description="Helical" evidence="1">
    <location>
        <begin position="228"/>
        <end position="249"/>
    </location>
</feature>
<sequence>MAPHRAPRYPTTNQSVDHAIHVNKFSFKGRLQSYFYFFVSSFLVFFWGIIANMASTIQTVEPVIQLKGETKPKDITYGFIRSKVPAHCFERSALRSSAYLLRDLIYASVLVFLALKIDLLPSPTLRVVAWILYGFVQGCVGVGIWIIGHECGHGAFSKFNKLNNVVGWATHSLLMVPFFSWKITHARHHRYHAHIDKDVVFVPFTESEIQDQKPTLYRKVVELIEETPLYHAITLLGHQLFGWQLYMLFNVSAGKNSLPPKEKGARMFRNSHFDPIGSLFTDSQAPLIAISDIGLLLVGSALYCLSNQIGTWKVALLYVVPYFWVHHWLVAITYLHHTHPEVPHYDEKSWTFVKGALCTVDRRFGFIGRHLFHEIIDYHVIHHLFPKIPFYHAEEATNAVVPYLGKQYHLDEGMYLKSLTDTFGTCKIKADADSDGALHWKLASTEKRQD</sequence>
<dbReference type="OrthoDB" id="1461976at2759"/>
<feature type="transmembrane region" description="Helical" evidence="1">
    <location>
        <begin position="99"/>
        <end position="115"/>
    </location>
</feature>
<feature type="transmembrane region" description="Helical" evidence="1">
    <location>
        <begin position="168"/>
        <end position="184"/>
    </location>
</feature>
<keyword evidence="1" id="KW-0472">Membrane</keyword>
<keyword evidence="1" id="KW-1133">Transmembrane helix</keyword>
<protein>
    <recommendedName>
        <fullName evidence="2">Fatty acid desaturase domain-containing protein</fullName>
    </recommendedName>
</protein>
<name>A0A1V6PGG4_PENDC</name>
<dbReference type="CDD" id="cd03507">
    <property type="entry name" value="Delta12-FADS-like"/>
    <property type="match status" value="1"/>
</dbReference>
<keyword evidence="4" id="KW-1185">Reference proteome</keyword>
<dbReference type="Pfam" id="PF00487">
    <property type="entry name" value="FA_desaturase"/>
    <property type="match status" value="1"/>
</dbReference>
<dbReference type="STRING" id="69771.A0A1V6PGG4"/>
<organism evidence="3 4">
    <name type="scientific">Penicillium decumbens</name>
    <dbReference type="NCBI Taxonomy" id="69771"/>
    <lineage>
        <taxon>Eukaryota</taxon>
        <taxon>Fungi</taxon>
        <taxon>Dikarya</taxon>
        <taxon>Ascomycota</taxon>
        <taxon>Pezizomycotina</taxon>
        <taxon>Eurotiomycetes</taxon>
        <taxon>Eurotiomycetidae</taxon>
        <taxon>Eurotiales</taxon>
        <taxon>Aspergillaceae</taxon>
        <taxon>Penicillium</taxon>
    </lineage>
</organism>
<evidence type="ECO:0000256" key="1">
    <source>
        <dbReference type="SAM" id="Phobius"/>
    </source>
</evidence>
<feature type="transmembrane region" description="Helical" evidence="1">
    <location>
        <begin position="315"/>
        <end position="335"/>
    </location>
</feature>
<dbReference type="GO" id="GO:0016491">
    <property type="term" value="F:oxidoreductase activity"/>
    <property type="evidence" value="ECO:0007669"/>
    <property type="project" value="InterPro"/>
</dbReference>
<comment type="caution">
    <text evidence="3">The sequence shown here is derived from an EMBL/GenBank/DDBJ whole genome shotgun (WGS) entry which is preliminary data.</text>
</comment>
<dbReference type="OMA" id="DTVFVPW"/>
<feature type="transmembrane region" description="Helical" evidence="1">
    <location>
        <begin position="285"/>
        <end position="303"/>
    </location>
</feature>
<dbReference type="InterPro" id="IPR012171">
    <property type="entry name" value="Fatty_acid_desaturase"/>
</dbReference>
<evidence type="ECO:0000313" key="4">
    <source>
        <dbReference type="Proteomes" id="UP000191522"/>
    </source>
</evidence>
<dbReference type="GO" id="GO:0006629">
    <property type="term" value="P:lipid metabolic process"/>
    <property type="evidence" value="ECO:0007669"/>
    <property type="project" value="InterPro"/>
</dbReference>
<dbReference type="PANTHER" id="PTHR32100">
    <property type="entry name" value="OMEGA-6 FATTY ACID DESATURASE, CHLOROPLASTIC"/>
    <property type="match status" value="1"/>
</dbReference>
<feature type="transmembrane region" description="Helical" evidence="1">
    <location>
        <begin position="34"/>
        <end position="54"/>
    </location>
</feature>
<keyword evidence="1" id="KW-0812">Transmembrane</keyword>
<evidence type="ECO:0000313" key="3">
    <source>
        <dbReference type="EMBL" id="OQD76104.1"/>
    </source>
</evidence>
<dbReference type="InterPro" id="IPR005804">
    <property type="entry name" value="FA_desaturase_dom"/>
</dbReference>
<feature type="transmembrane region" description="Helical" evidence="1">
    <location>
        <begin position="127"/>
        <end position="148"/>
    </location>
</feature>
<reference evidence="4" key="1">
    <citation type="journal article" date="2017" name="Nat. Microbiol.">
        <title>Global analysis of biosynthetic gene clusters reveals vast potential of secondary metabolite production in Penicillium species.</title>
        <authorList>
            <person name="Nielsen J.C."/>
            <person name="Grijseels S."/>
            <person name="Prigent S."/>
            <person name="Ji B."/>
            <person name="Dainat J."/>
            <person name="Nielsen K.F."/>
            <person name="Frisvad J.C."/>
            <person name="Workman M."/>
            <person name="Nielsen J."/>
        </authorList>
    </citation>
    <scope>NUCLEOTIDE SEQUENCE [LARGE SCALE GENOMIC DNA]</scope>
    <source>
        <strain evidence="4">IBT 11843</strain>
    </source>
</reference>
<accession>A0A1V6PGG4</accession>